<evidence type="ECO:0000313" key="3">
    <source>
        <dbReference type="Proteomes" id="UP001152523"/>
    </source>
</evidence>
<dbReference type="Pfam" id="PF14223">
    <property type="entry name" value="Retrotran_gag_2"/>
    <property type="match status" value="1"/>
</dbReference>
<organism evidence="1 3">
    <name type="scientific">Cuscuta epithymum</name>
    <dbReference type="NCBI Taxonomy" id="186058"/>
    <lineage>
        <taxon>Eukaryota</taxon>
        <taxon>Viridiplantae</taxon>
        <taxon>Streptophyta</taxon>
        <taxon>Embryophyta</taxon>
        <taxon>Tracheophyta</taxon>
        <taxon>Spermatophyta</taxon>
        <taxon>Magnoliopsida</taxon>
        <taxon>eudicotyledons</taxon>
        <taxon>Gunneridae</taxon>
        <taxon>Pentapetalae</taxon>
        <taxon>asterids</taxon>
        <taxon>lamiids</taxon>
        <taxon>Solanales</taxon>
        <taxon>Convolvulaceae</taxon>
        <taxon>Cuscuteae</taxon>
        <taxon>Cuscuta</taxon>
        <taxon>Cuscuta subgen. Cuscuta</taxon>
    </lineage>
</organism>
<protein>
    <submittedName>
        <fullName evidence="1">Uncharacterized protein</fullName>
    </submittedName>
</protein>
<evidence type="ECO:0000313" key="2">
    <source>
        <dbReference type="EMBL" id="CAH9147344.1"/>
    </source>
</evidence>
<keyword evidence="3" id="KW-1185">Reference proteome</keyword>
<proteinExistence type="predicted"/>
<dbReference type="AlphaFoldDB" id="A0AAV0E1M6"/>
<dbReference type="EMBL" id="CAMAPF010000224">
    <property type="protein sequence ID" value="CAH9114467.1"/>
    <property type="molecule type" value="Genomic_DNA"/>
</dbReference>
<gene>
    <name evidence="1" type="ORF">CEPIT_LOCUS20745</name>
    <name evidence="2" type="ORF">CEPIT_LOCUS43669</name>
</gene>
<dbReference type="EMBL" id="CAMAPF010001127">
    <property type="protein sequence ID" value="CAH9147344.1"/>
    <property type="molecule type" value="Genomic_DNA"/>
</dbReference>
<name>A0AAV0E1M6_9ASTE</name>
<feature type="non-terminal residue" evidence="1">
    <location>
        <position position="163"/>
    </location>
</feature>
<sequence length="163" mass="18718">MDALSMGNDSRPPILRRDEYVMWKNRFLNFLESKDNSSAMLESLTEGPAQLWMVLGGDDENEPPVDQVKVPKPVELYTEEDKLRVKADLMAKTYLLQAIPNDIYILIDSMDSAKEMWDEIRKLMEGTNLGLKTKKASTLTAYDSFKARPGEPLHETYNRFVKL</sequence>
<accession>A0AAV0E1M6</accession>
<dbReference type="Proteomes" id="UP001152523">
    <property type="component" value="Unassembled WGS sequence"/>
</dbReference>
<reference evidence="1" key="1">
    <citation type="submission" date="2022-07" db="EMBL/GenBank/DDBJ databases">
        <authorList>
            <person name="Macas J."/>
            <person name="Novak P."/>
            <person name="Neumann P."/>
        </authorList>
    </citation>
    <scope>NUCLEOTIDE SEQUENCE</scope>
</reference>
<comment type="caution">
    <text evidence="1">The sequence shown here is derived from an EMBL/GenBank/DDBJ whole genome shotgun (WGS) entry which is preliminary data.</text>
</comment>
<evidence type="ECO:0000313" key="1">
    <source>
        <dbReference type="EMBL" id="CAH9114467.1"/>
    </source>
</evidence>